<proteinExistence type="predicted"/>
<dbReference type="Pfam" id="PF10048">
    <property type="entry name" value="DUF2282"/>
    <property type="match status" value="1"/>
</dbReference>
<keyword evidence="3" id="KW-1185">Reference proteome</keyword>
<evidence type="ECO:0000313" key="3">
    <source>
        <dbReference type="Proteomes" id="UP001548590"/>
    </source>
</evidence>
<keyword evidence="1" id="KW-0732">Signal</keyword>
<reference evidence="2 3" key="1">
    <citation type="submission" date="2024-07" db="EMBL/GenBank/DDBJ databases">
        <title>Uliginosibacterium paludis KCTC:42655.</title>
        <authorList>
            <person name="Kim M.K."/>
        </authorList>
    </citation>
    <scope>NUCLEOTIDE SEQUENCE [LARGE SCALE GENOMIC DNA]</scope>
    <source>
        <strain evidence="2 3">KCTC 42655</strain>
    </source>
</reference>
<sequence length="87" mass="8720">MNKQILTTSALAAILSLAAAQPAFAADTGKEKCYGVAKAGANDCASATGAHACVGQAKMDNDPNSFKLVAMGSCEKMGGMLKPAGKK</sequence>
<evidence type="ECO:0000313" key="2">
    <source>
        <dbReference type="EMBL" id="MET1489459.1"/>
    </source>
</evidence>
<dbReference type="EMBL" id="JBEWLZ010000003">
    <property type="protein sequence ID" value="MET1489459.1"/>
    <property type="molecule type" value="Genomic_DNA"/>
</dbReference>
<name>A0ABV2CNH6_9RHOO</name>
<organism evidence="2 3">
    <name type="scientific">Uliginosibacterium paludis</name>
    <dbReference type="NCBI Taxonomy" id="1615952"/>
    <lineage>
        <taxon>Bacteria</taxon>
        <taxon>Pseudomonadati</taxon>
        <taxon>Pseudomonadota</taxon>
        <taxon>Betaproteobacteria</taxon>
        <taxon>Rhodocyclales</taxon>
        <taxon>Zoogloeaceae</taxon>
        <taxon>Uliginosibacterium</taxon>
    </lineage>
</organism>
<feature type="signal peptide" evidence="1">
    <location>
        <begin position="1"/>
        <end position="25"/>
    </location>
</feature>
<feature type="chain" id="PRO_5046868559" evidence="1">
    <location>
        <begin position="26"/>
        <end position="87"/>
    </location>
</feature>
<dbReference type="InterPro" id="IPR018740">
    <property type="entry name" value="DUF2282_membr"/>
</dbReference>
<accession>A0ABV2CNH6</accession>
<gene>
    <name evidence="2" type="ORF">ABVT11_06440</name>
</gene>
<comment type="caution">
    <text evidence="2">The sequence shown here is derived from an EMBL/GenBank/DDBJ whole genome shotgun (WGS) entry which is preliminary data.</text>
</comment>
<dbReference type="RefSeq" id="WP_345925449.1">
    <property type="nucleotide sequence ID" value="NZ_JBDIVF010000002.1"/>
</dbReference>
<evidence type="ECO:0000256" key="1">
    <source>
        <dbReference type="SAM" id="SignalP"/>
    </source>
</evidence>
<dbReference type="Proteomes" id="UP001548590">
    <property type="component" value="Unassembled WGS sequence"/>
</dbReference>
<protein>
    <submittedName>
        <fullName evidence="2">DUF2282 domain-containing protein</fullName>
    </submittedName>
</protein>